<feature type="transmembrane region" description="Helical" evidence="1">
    <location>
        <begin position="104"/>
        <end position="126"/>
    </location>
</feature>
<name>A0A1F5SG72_9BACT</name>
<dbReference type="AlphaFoldDB" id="A0A1F5SG72"/>
<dbReference type="EMBL" id="MFGB01000020">
    <property type="protein sequence ID" value="OGF25717.1"/>
    <property type="molecule type" value="Genomic_DNA"/>
</dbReference>
<evidence type="ECO:0000313" key="2">
    <source>
        <dbReference type="EMBL" id="OGF25717.1"/>
    </source>
</evidence>
<keyword evidence="1" id="KW-0812">Transmembrane</keyword>
<feature type="transmembrane region" description="Helical" evidence="1">
    <location>
        <begin position="37"/>
        <end position="56"/>
    </location>
</feature>
<evidence type="ECO:0000256" key="1">
    <source>
        <dbReference type="SAM" id="Phobius"/>
    </source>
</evidence>
<protein>
    <submittedName>
        <fullName evidence="2">Uncharacterized protein</fullName>
    </submittedName>
</protein>
<dbReference type="Proteomes" id="UP000178367">
    <property type="component" value="Unassembled WGS sequence"/>
</dbReference>
<keyword evidence="1" id="KW-1133">Transmembrane helix</keyword>
<comment type="caution">
    <text evidence="2">The sequence shown here is derived from an EMBL/GenBank/DDBJ whole genome shotgun (WGS) entry which is preliminary data.</text>
</comment>
<reference evidence="2 3" key="1">
    <citation type="journal article" date="2016" name="Nat. Commun.">
        <title>Thousands of microbial genomes shed light on interconnected biogeochemical processes in an aquifer system.</title>
        <authorList>
            <person name="Anantharaman K."/>
            <person name="Brown C.T."/>
            <person name="Hug L.A."/>
            <person name="Sharon I."/>
            <person name="Castelle C.J."/>
            <person name="Probst A.J."/>
            <person name="Thomas B.C."/>
            <person name="Singh A."/>
            <person name="Wilkins M.J."/>
            <person name="Karaoz U."/>
            <person name="Brodie E.L."/>
            <person name="Williams K.H."/>
            <person name="Hubbard S.S."/>
            <person name="Banfield J.F."/>
        </authorList>
    </citation>
    <scope>NUCLEOTIDE SEQUENCE [LARGE SCALE GENOMIC DNA]</scope>
</reference>
<accession>A0A1F5SG72</accession>
<organism evidence="2 3">
    <name type="scientific">Candidatus Falkowbacteria bacterium RIFOXYA2_FULL_47_19</name>
    <dbReference type="NCBI Taxonomy" id="1797994"/>
    <lineage>
        <taxon>Bacteria</taxon>
        <taxon>Candidatus Falkowiibacteriota</taxon>
    </lineage>
</organism>
<evidence type="ECO:0000313" key="3">
    <source>
        <dbReference type="Proteomes" id="UP000178367"/>
    </source>
</evidence>
<feature type="transmembrane region" description="Helical" evidence="1">
    <location>
        <begin position="68"/>
        <end position="92"/>
    </location>
</feature>
<proteinExistence type="predicted"/>
<sequence length="242" mass="27587">MQKNDPLWAAKISSFIGFLILAISGIILFPSTHVTPIAVIIFLGLIAAYVFLYIFYEDRFEKKYGKNCLSGASFCISMFITTTALLLWFWFFGLLFKWVSPDNGVAILKMVAVAFFLSLIITAASVRRAKKEAKNHRATEYTSEYAGKSILRGKHGDFNLSYKLVCVYELKNSDFPDPHLFIRTVKKMYEILDKLNLDRYTRELLLDSSKKSLSIDPQIFVSGNNPLFYAGRINDLTITKIQ</sequence>
<gene>
    <name evidence="2" type="ORF">A2227_00730</name>
</gene>
<keyword evidence="1" id="KW-0472">Membrane</keyword>
<feature type="transmembrane region" description="Helical" evidence="1">
    <location>
        <begin position="12"/>
        <end position="31"/>
    </location>
</feature>